<dbReference type="AlphaFoldDB" id="A0A2T2YJX6"/>
<dbReference type="Pfam" id="PF18480">
    <property type="entry name" value="DUF5615"/>
    <property type="match status" value="1"/>
</dbReference>
<keyword evidence="3" id="KW-1185">Reference proteome</keyword>
<proteinExistence type="predicted"/>
<dbReference type="EMBL" id="PYFT01000001">
    <property type="protein sequence ID" value="PSR55810.1"/>
    <property type="molecule type" value="Genomic_DNA"/>
</dbReference>
<dbReference type="OrthoDB" id="9806751at2"/>
<accession>A0A2T2YJX6</accession>
<evidence type="ECO:0000259" key="1">
    <source>
        <dbReference type="Pfam" id="PF18480"/>
    </source>
</evidence>
<name>A0A2T2YJX6_9BACT</name>
<evidence type="ECO:0000313" key="2">
    <source>
        <dbReference type="EMBL" id="PSR55810.1"/>
    </source>
</evidence>
<sequence length="119" mass="13573">MHFLANENFPMPSIRELRATGLLVKSITEDSPGITDKQVIEIAQGESLIILTFDKNYGELIFKYNLSSPPAVVFFRYKGTTPDFAGKLLQQLVQENTIKLQNTFTVIEENNIRQGQYFK</sequence>
<reference evidence="2 3" key="1">
    <citation type="submission" date="2018-03" db="EMBL/GenBank/DDBJ databases">
        <title>Adhaeribacter sp. HMF7605 Genome sequencing and assembly.</title>
        <authorList>
            <person name="Kang H."/>
            <person name="Kang J."/>
            <person name="Cha I."/>
            <person name="Kim H."/>
            <person name="Joh K."/>
        </authorList>
    </citation>
    <scope>NUCLEOTIDE SEQUENCE [LARGE SCALE GENOMIC DNA]</scope>
    <source>
        <strain evidence="2 3">HMF7605</strain>
    </source>
</reference>
<protein>
    <recommendedName>
        <fullName evidence="1">DUF5615 domain-containing protein</fullName>
    </recommendedName>
</protein>
<organism evidence="2 3">
    <name type="scientific">Adhaeribacter arboris</name>
    <dbReference type="NCBI Taxonomy" id="2072846"/>
    <lineage>
        <taxon>Bacteria</taxon>
        <taxon>Pseudomonadati</taxon>
        <taxon>Bacteroidota</taxon>
        <taxon>Cytophagia</taxon>
        <taxon>Cytophagales</taxon>
        <taxon>Hymenobacteraceae</taxon>
        <taxon>Adhaeribacter</taxon>
    </lineage>
</organism>
<comment type="caution">
    <text evidence="2">The sequence shown here is derived from an EMBL/GenBank/DDBJ whole genome shotgun (WGS) entry which is preliminary data.</text>
</comment>
<feature type="domain" description="DUF5615" evidence="1">
    <location>
        <begin position="1"/>
        <end position="109"/>
    </location>
</feature>
<dbReference type="Proteomes" id="UP000240357">
    <property type="component" value="Unassembled WGS sequence"/>
</dbReference>
<dbReference type="InterPro" id="IPR041049">
    <property type="entry name" value="DUF5615"/>
</dbReference>
<gene>
    <name evidence="2" type="ORF">AHMF7605_21070</name>
</gene>
<evidence type="ECO:0000313" key="3">
    <source>
        <dbReference type="Proteomes" id="UP000240357"/>
    </source>
</evidence>